<keyword evidence="4" id="KW-1185">Reference proteome</keyword>
<dbReference type="PROSITE" id="PS51257">
    <property type="entry name" value="PROKAR_LIPOPROTEIN"/>
    <property type="match status" value="1"/>
</dbReference>
<dbReference type="EMBL" id="QKMR01000004">
    <property type="protein sequence ID" value="PYG89159.1"/>
    <property type="molecule type" value="Genomic_DNA"/>
</dbReference>
<keyword evidence="2" id="KW-0732">Signal</keyword>
<evidence type="ECO:0008006" key="5">
    <source>
        <dbReference type="Google" id="ProtNLM"/>
    </source>
</evidence>
<feature type="chain" id="PRO_5016311299" description="Lipoprotein" evidence="2">
    <location>
        <begin position="22"/>
        <end position="198"/>
    </location>
</feature>
<feature type="region of interest" description="Disordered" evidence="1">
    <location>
        <begin position="27"/>
        <end position="52"/>
    </location>
</feature>
<protein>
    <recommendedName>
        <fullName evidence="5">Lipoprotein</fullName>
    </recommendedName>
</protein>
<organism evidence="3 4">
    <name type="scientific">Ruminiclostridium sufflavum DSM 19573</name>
    <dbReference type="NCBI Taxonomy" id="1121337"/>
    <lineage>
        <taxon>Bacteria</taxon>
        <taxon>Bacillati</taxon>
        <taxon>Bacillota</taxon>
        <taxon>Clostridia</taxon>
        <taxon>Eubacteriales</taxon>
        <taxon>Oscillospiraceae</taxon>
        <taxon>Ruminiclostridium</taxon>
    </lineage>
</organism>
<feature type="signal peptide" evidence="2">
    <location>
        <begin position="1"/>
        <end position="21"/>
    </location>
</feature>
<proteinExistence type="predicted"/>
<comment type="caution">
    <text evidence="3">The sequence shown here is derived from an EMBL/GenBank/DDBJ whole genome shotgun (WGS) entry which is preliminary data.</text>
</comment>
<dbReference type="OrthoDB" id="1730144at2"/>
<dbReference type="Proteomes" id="UP000248132">
    <property type="component" value="Unassembled WGS sequence"/>
</dbReference>
<name>A0A318Y1D8_9FIRM</name>
<sequence length="198" mass="22229">MRKLIVILSMFFLLVLTTSCGEKVSNGNSNQQAGSTQYNDENSTATQQTDAGSTNKSIELLLDKKIETSSYSVSIPKSWSYEEVNSDILNLKKDNVQIGGIYIQPYYKDVEEPVSSLLPNHTEIIDSKKLTGFFTETQEMHVVSTEPAVSGDSNSENWIYVFFVKDKEVVYEIFFNTKFIDESNILNIAKSFKLSSGT</sequence>
<evidence type="ECO:0000313" key="3">
    <source>
        <dbReference type="EMBL" id="PYG89159.1"/>
    </source>
</evidence>
<dbReference type="AlphaFoldDB" id="A0A318Y1D8"/>
<gene>
    <name evidence="3" type="ORF">LY28_00982</name>
</gene>
<accession>A0A318Y1D8</accession>
<evidence type="ECO:0000256" key="2">
    <source>
        <dbReference type="SAM" id="SignalP"/>
    </source>
</evidence>
<evidence type="ECO:0000313" key="4">
    <source>
        <dbReference type="Proteomes" id="UP000248132"/>
    </source>
</evidence>
<evidence type="ECO:0000256" key="1">
    <source>
        <dbReference type="SAM" id="MobiDB-lite"/>
    </source>
</evidence>
<reference evidence="3 4" key="1">
    <citation type="submission" date="2018-06" db="EMBL/GenBank/DDBJ databases">
        <title>Genomic Encyclopedia of Type Strains, Phase I: the one thousand microbial genomes (KMG-I) project.</title>
        <authorList>
            <person name="Kyrpides N."/>
        </authorList>
    </citation>
    <scope>NUCLEOTIDE SEQUENCE [LARGE SCALE GENOMIC DNA]</scope>
    <source>
        <strain evidence="3 4">DSM 19573</strain>
    </source>
</reference>
<dbReference type="RefSeq" id="WP_110461041.1">
    <property type="nucleotide sequence ID" value="NZ_QKMR01000004.1"/>
</dbReference>